<dbReference type="KEGG" id="cheb:HH215_16290"/>
<evidence type="ECO:0000259" key="1">
    <source>
        <dbReference type="Pfam" id="PF08818"/>
    </source>
</evidence>
<dbReference type="AlphaFoldDB" id="A0A7Z2VK87"/>
<dbReference type="InterPro" id="IPR014922">
    <property type="entry name" value="YdhG-like"/>
</dbReference>
<accession>A0A7Z2VK87</accession>
<evidence type="ECO:0000313" key="3">
    <source>
        <dbReference type="Proteomes" id="UP000502248"/>
    </source>
</evidence>
<gene>
    <name evidence="2" type="ORF">HH215_16290</name>
</gene>
<sequence length="131" mass="15157">MDNKSAYESIDHYISHFPPEVREILRTLRKVIRDAAPDAKEKISYQMPTFEQQGNLVHFAAYKNHIGFYPGANGIHEFQPELAGYKGAKGSVQFPIDKPLPYELIRRIVQFRIVDNRRRAEAKTAKQKSKK</sequence>
<evidence type="ECO:0000313" key="2">
    <source>
        <dbReference type="EMBL" id="QJD84582.1"/>
    </source>
</evidence>
<name>A0A7Z2VK87_9BACL</name>
<protein>
    <recommendedName>
        <fullName evidence="1">YdhG-like domain-containing protein</fullName>
    </recommendedName>
</protein>
<dbReference type="SUPFAM" id="SSF159888">
    <property type="entry name" value="YdhG-like"/>
    <property type="match status" value="1"/>
</dbReference>
<dbReference type="Proteomes" id="UP000502248">
    <property type="component" value="Chromosome"/>
</dbReference>
<reference evidence="2 3" key="1">
    <citation type="submission" date="2020-04" db="EMBL/GenBank/DDBJ databases">
        <title>Genome sequencing of novel species.</title>
        <authorList>
            <person name="Heo J."/>
            <person name="Kim S.-J."/>
            <person name="Kim J.-S."/>
            <person name="Hong S.-B."/>
            <person name="Kwon S.-W."/>
        </authorList>
    </citation>
    <scope>NUCLEOTIDE SEQUENCE [LARGE SCALE GENOMIC DNA]</scope>
    <source>
        <strain evidence="2 3">MFER-1</strain>
    </source>
</reference>
<dbReference type="Gene3D" id="3.90.1150.200">
    <property type="match status" value="1"/>
</dbReference>
<dbReference type="EMBL" id="CP051680">
    <property type="protein sequence ID" value="QJD84582.1"/>
    <property type="molecule type" value="Genomic_DNA"/>
</dbReference>
<keyword evidence="3" id="KW-1185">Reference proteome</keyword>
<feature type="domain" description="YdhG-like" evidence="1">
    <location>
        <begin position="22"/>
        <end position="113"/>
    </location>
</feature>
<dbReference type="Pfam" id="PF08818">
    <property type="entry name" value="DUF1801"/>
    <property type="match status" value="1"/>
</dbReference>
<organism evidence="2 3">
    <name type="scientific">Cohnella herbarum</name>
    <dbReference type="NCBI Taxonomy" id="2728023"/>
    <lineage>
        <taxon>Bacteria</taxon>
        <taxon>Bacillati</taxon>
        <taxon>Bacillota</taxon>
        <taxon>Bacilli</taxon>
        <taxon>Bacillales</taxon>
        <taxon>Paenibacillaceae</taxon>
        <taxon>Cohnella</taxon>
    </lineage>
</organism>
<proteinExistence type="predicted"/>
<dbReference type="RefSeq" id="WP_169280863.1">
    <property type="nucleotide sequence ID" value="NZ_CP051680.1"/>
</dbReference>